<sequence>RGGGACPGSRDSAAAQLVSSDWNGTESPVKSAPFTGPARSSASRDASQQRQHHVGGAADESSERETQQDDHTERTRAENHVSALSERSAAHLTDIQRVVNEEKSPVGPWLLALFVFVVCGSAIFQIIQSIRQGL</sequence>
<keyword evidence="3 9" id="KW-0256">Endoplasmic reticulum</keyword>
<dbReference type="Proteomes" id="UP000472270">
    <property type="component" value="Unassembled WGS sequence"/>
</dbReference>
<dbReference type="AlphaFoldDB" id="A0A673N3Q2"/>
<evidence type="ECO:0000256" key="6">
    <source>
        <dbReference type="ARBA" id="ARBA00023230"/>
    </source>
</evidence>
<keyword evidence="5 9" id="KW-0472">Membrane</keyword>
<dbReference type="GO" id="GO:0005789">
    <property type="term" value="C:endoplasmic reticulum membrane"/>
    <property type="evidence" value="ECO:0007669"/>
    <property type="project" value="UniProtKB-SubCell"/>
</dbReference>
<keyword evidence="2 9" id="KW-0812">Transmembrane</keyword>
<dbReference type="InterPro" id="IPR010580">
    <property type="entry name" value="ER_stress-assoc"/>
</dbReference>
<evidence type="ECO:0000256" key="9">
    <source>
        <dbReference type="RuleBase" id="RU364120"/>
    </source>
</evidence>
<keyword evidence="4 9" id="KW-1133">Transmembrane helix</keyword>
<name>A0A673N3Q2_9TELE</name>
<comment type="subcellular location">
    <subcellularLocation>
        <location evidence="9">Membrane</location>
        <topology evidence="9">Single-pass membrane protein</topology>
    </subcellularLocation>
    <subcellularLocation>
        <location evidence="9">Endoplasmic reticulum membrane</location>
        <topology evidence="9">Single-pass membrane protein</topology>
    </subcellularLocation>
</comment>
<dbReference type="Ensembl" id="ENSSRHT00000100475.1">
    <property type="protein sequence ID" value="ENSSRHP00000097814.1"/>
    <property type="gene ID" value="ENSSRHG00000048031.1"/>
</dbReference>
<comment type="similarity">
    <text evidence="1 9">Belongs to the RAMP4 family.</text>
</comment>
<dbReference type="GO" id="GO:0030968">
    <property type="term" value="P:endoplasmic reticulum unfolded protein response"/>
    <property type="evidence" value="ECO:0007669"/>
    <property type="project" value="TreeGrafter"/>
</dbReference>
<reference evidence="11" key="2">
    <citation type="submission" date="2025-09" db="UniProtKB">
        <authorList>
            <consortium name="Ensembl"/>
        </authorList>
    </citation>
    <scope>IDENTIFICATION</scope>
</reference>
<comment type="function">
    <text evidence="9">Interacts with target proteins during translocation into the lumen of the endoplasmic reticulum. Protects unfolded target proteins against degradation and facilitate correct glycosylation.</text>
</comment>
<feature type="compositionally biased region" description="Polar residues" evidence="10">
    <location>
        <begin position="17"/>
        <end position="28"/>
    </location>
</feature>
<evidence type="ECO:0000256" key="3">
    <source>
        <dbReference type="ARBA" id="ARBA00022824"/>
    </source>
</evidence>
<dbReference type="PANTHER" id="PTHR15601">
    <property type="entry name" value="STRESS ASSOCIATED ENDOPLASMIC RETICULUM PROTEIN SERP1/RAMP4"/>
    <property type="match status" value="1"/>
</dbReference>
<feature type="transmembrane region" description="Helical" evidence="9">
    <location>
        <begin position="106"/>
        <end position="127"/>
    </location>
</feature>
<evidence type="ECO:0000256" key="2">
    <source>
        <dbReference type="ARBA" id="ARBA00022692"/>
    </source>
</evidence>
<evidence type="ECO:0000256" key="8">
    <source>
        <dbReference type="ARBA" id="ARBA00038831"/>
    </source>
</evidence>
<proteinExistence type="inferred from homology"/>
<keyword evidence="12" id="KW-1185">Reference proteome</keyword>
<evidence type="ECO:0000313" key="11">
    <source>
        <dbReference type="Ensembl" id="ENSSRHP00000097814.1"/>
    </source>
</evidence>
<gene>
    <name evidence="11" type="primary">LOC107756947</name>
</gene>
<comment type="function">
    <text evidence="7">Interacts with target proteins during their translocation into the lumen of the endoplasmic reticulum. Protects unfolded target proteins against degradation during ER stress. May facilitate glycosylation of target proteins after termination of ER stress. May modulate the use of N-glycosylation sites on target proteins.</text>
</comment>
<evidence type="ECO:0000256" key="1">
    <source>
        <dbReference type="ARBA" id="ARBA00005500"/>
    </source>
</evidence>
<dbReference type="Pfam" id="PF06624">
    <property type="entry name" value="RAMP4"/>
    <property type="match status" value="1"/>
</dbReference>
<comment type="subunit">
    <text evidence="8">Interacts with SEC61B, SEC61A1 and the SEC61 complex. Interacts with CANX.</text>
</comment>
<evidence type="ECO:0000313" key="12">
    <source>
        <dbReference type="Proteomes" id="UP000472270"/>
    </source>
</evidence>
<evidence type="ECO:0000256" key="10">
    <source>
        <dbReference type="SAM" id="MobiDB-lite"/>
    </source>
</evidence>
<protein>
    <recommendedName>
        <fullName evidence="9">Stress-associated endoplasmic reticulum protein</fullName>
    </recommendedName>
</protein>
<accession>A0A673N3Q2</accession>
<organism evidence="11 12">
    <name type="scientific">Sinocyclocheilus rhinocerous</name>
    <dbReference type="NCBI Taxonomy" id="307959"/>
    <lineage>
        <taxon>Eukaryota</taxon>
        <taxon>Metazoa</taxon>
        <taxon>Chordata</taxon>
        <taxon>Craniata</taxon>
        <taxon>Vertebrata</taxon>
        <taxon>Euteleostomi</taxon>
        <taxon>Actinopterygii</taxon>
        <taxon>Neopterygii</taxon>
        <taxon>Teleostei</taxon>
        <taxon>Ostariophysi</taxon>
        <taxon>Cypriniformes</taxon>
        <taxon>Cyprinidae</taxon>
        <taxon>Cyprininae</taxon>
        <taxon>Sinocyclocheilus</taxon>
    </lineage>
</organism>
<reference evidence="11" key="1">
    <citation type="submission" date="2025-08" db="UniProtKB">
        <authorList>
            <consortium name="Ensembl"/>
        </authorList>
    </citation>
    <scope>IDENTIFICATION</scope>
</reference>
<evidence type="ECO:0000256" key="7">
    <source>
        <dbReference type="ARBA" id="ARBA00037157"/>
    </source>
</evidence>
<feature type="compositionally biased region" description="Basic and acidic residues" evidence="10">
    <location>
        <begin position="61"/>
        <end position="79"/>
    </location>
</feature>
<feature type="region of interest" description="Disordered" evidence="10">
    <location>
        <begin position="1"/>
        <end position="88"/>
    </location>
</feature>
<evidence type="ECO:0000256" key="4">
    <source>
        <dbReference type="ARBA" id="ARBA00022989"/>
    </source>
</evidence>
<feature type="compositionally biased region" description="Low complexity" evidence="10">
    <location>
        <begin position="38"/>
        <end position="49"/>
    </location>
</feature>
<dbReference type="PANTHER" id="PTHR15601:SF15">
    <property type="entry name" value="STRESS-ASSOCIATED ENDOPLASMIC RETICULUM PROTEIN"/>
    <property type="match status" value="1"/>
</dbReference>
<evidence type="ECO:0000256" key="5">
    <source>
        <dbReference type="ARBA" id="ARBA00023136"/>
    </source>
</evidence>
<keyword evidence="6" id="KW-0834">Unfolded protein response</keyword>